<dbReference type="InterPro" id="IPR002885">
    <property type="entry name" value="PPR_rpt"/>
</dbReference>
<proteinExistence type="inferred from homology"/>
<dbReference type="InterPro" id="IPR046960">
    <property type="entry name" value="PPR_At4g14850-like_plant"/>
</dbReference>
<dbReference type="Gene3D" id="1.25.40.10">
    <property type="entry name" value="Tetratricopeptide repeat domain"/>
    <property type="match status" value="3"/>
</dbReference>
<feature type="repeat" description="PPR" evidence="3">
    <location>
        <begin position="288"/>
        <end position="322"/>
    </location>
</feature>
<comment type="similarity">
    <text evidence="1">Belongs to the PPR family. PCMP-H subfamily.</text>
</comment>
<organism evidence="5 6">
    <name type="scientific">Rehmannia glutinosa</name>
    <name type="common">Chinese foxglove</name>
    <dbReference type="NCBI Taxonomy" id="99300"/>
    <lineage>
        <taxon>Eukaryota</taxon>
        <taxon>Viridiplantae</taxon>
        <taxon>Streptophyta</taxon>
        <taxon>Embryophyta</taxon>
        <taxon>Tracheophyta</taxon>
        <taxon>Spermatophyta</taxon>
        <taxon>Magnoliopsida</taxon>
        <taxon>eudicotyledons</taxon>
        <taxon>Gunneridae</taxon>
        <taxon>Pentapetalae</taxon>
        <taxon>asterids</taxon>
        <taxon>lamiids</taxon>
        <taxon>Lamiales</taxon>
        <taxon>Orobanchaceae</taxon>
        <taxon>Rehmannieae</taxon>
        <taxon>Rehmannia</taxon>
    </lineage>
</organism>
<dbReference type="Proteomes" id="UP001318860">
    <property type="component" value="Unassembled WGS sequence"/>
</dbReference>
<dbReference type="NCBIfam" id="TIGR00756">
    <property type="entry name" value="PPR"/>
    <property type="match status" value="4"/>
</dbReference>
<evidence type="ECO:0000256" key="2">
    <source>
        <dbReference type="ARBA" id="ARBA00022737"/>
    </source>
</evidence>
<dbReference type="Pfam" id="PF20431">
    <property type="entry name" value="E_motif"/>
    <property type="match status" value="1"/>
</dbReference>
<dbReference type="InterPro" id="IPR032867">
    <property type="entry name" value="DYW_dom"/>
</dbReference>
<evidence type="ECO:0000256" key="1">
    <source>
        <dbReference type="ARBA" id="ARBA00006643"/>
    </source>
</evidence>
<evidence type="ECO:0000259" key="4">
    <source>
        <dbReference type="Pfam" id="PF14432"/>
    </source>
</evidence>
<protein>
    <recommendedName>
        <fullName evidence="4">DYW domain-containing protein</fullName>
    </recommendedName>
</protein>
<dbReference type="PANTHER" id="PTHR47926">
    <property type="entry name" value="PENTATRICOPEPTIDE REPEAT-CONTAINING PROTEIN"/>
    <property type="match status" value="1"/>
</dbReference>
<evidence type="ECO:0000313" key="6">
    <source>
        <dbReference type="Proteomes" id="UP001318860"/>
    </source>
</evidence>
<feature type="repeat" description="PPR" evidence="3">
    <location>
        <begin position="83"/>
        <end position="117"/>
    </location>
</feature>
<dbReference type="EMBL" id="JABTTQ020001659">
    <property type="protein sequence ID" value="KAK6129274.1"/>
    <property type="molecule type" value="Genomic_DNA"/>
</dbReference>
<gene>
    <name evidence="5" type="ORF">DH2020_036983</name>
</gene>
<keyword evidence="6" id="KW-1185">Reference proteome</keyword>
<comment type="caution">
    <text evidence="5">The sequence shown here is derived from an EMBL/GenBank/DDBJ whole genome shotgun (WGS) entry which is preliminary data.</text>
</comment>
<dbReference type="Pfam" id="PF01535">
    <property type="entry name" value="PPR"/>
    <property type="match status" value="6"/>
</dbReference>
<sequence>MRWPALCSSPSSLARHCRALVRSCGRHSALDVGQKLHATTVTTGLLTLPQLYLRNVIMHMYAACGDVLSARKLFDEIPMTHKDTADWTTLMDCYSRGGSPMDALSLFVFMRRGGVLIDDITMVSLFCTCAKVGNSAFGVQGHACMIKLGLDYCVKARNAAMDMYVKCGLMGDAKTMFDETNVRNVVSWTVLLWGVVKWEGLDKGKNLFDEMPERNEIAWTIMIARYVENGFIKEAFRLLSEMVFGFGFHLNSASLSSLLSACTQSGDVLMGKWVHSYALRATIDTTTDVKLGTALLDMYAKCGRINSALRVFKSMRTKNVVTWNAMLGGLAMHGKGTTVLDMFDQMLKEVKPNDVTFTAVLSACSHSGLVDEGRKLFYSLENVYGITPSMENYACMVDLLGRSGRLQEAEDIIRKMPMRPNEVVLGSLLGACSAHRKHEMGDRLVRDLVQMYPYNTDHHVLLSNMYALSGKSDKADSFRRDLRDRGIRKVPGISTMHINGQVHQFSAGEKSHPLINEIYLMLDEMIPKLKLAGYIPDTSSQMLSGDDTNEQEEKERALMCHSEKLAVCFGLISTKAGTPLYIFKNLRICQDCHSAMKVASRVYDREIVIRDRNRFHSFEYGFCSCSDYW</sequence>
<feature type="repeat" description="PPR" evidence="3">
    <location>
        <begin position="353"/>
        <end position="388"/>
    </location>
</feature>
<dbReference type="InterPro" id="IPR011990">
    <property type="entry name" value="TPR-like_helical_dom_sf"/>
</dbReference>
<evidence type="ECO:0000256" key="3">
    <source>
        <dbReference type="PROSITE-ProRule" id="PRU00708"/>
    </source>
</evidence>
<feature type="domain" description="DYW" evidence="4">
    <location>
        <begin position="533"/>
        <end position="629"/>
    </location>
</feature>
<dbReference type="Pfam" id="PF13041">
    <property type="entry name" value="PPR_2"/>
    <property type="match status" value="1"/>
</dbReference>
<evidence type="ECO:0000313" key="5">
    <source>
        <dbReference type="EMBL" id="KAK6129274.1"/>
    </source>
</evidence>
<reference evidence="5 6" key="1">
    <citation type="journal article" date="2021" name="Comput. Struct. Biotechnol. J.">
        <title>De novo genome assembly of the potent medicinal plant Rehmannia glutinosa using nanopore technology.</title>
        <authorList>
            <person name="Ma L."/>
            <person name="Dong C."/>
            <person name="Song C."/>
            <person name="Wang X."/>
            <person name="Zheng X."/>
            <person name="Niu Y."/>
            <person name="Chen S."/>
            <person name="Feng W."/>
        </authorList>
    </citation>
    <scope>NUCLEOTIDE SEQUENCE [LARGE SCALE GENOMIC DNA]</scope>
    <source>
        <strain evidence="5">DH-2019</strain>
    </source>
</reference>
<name>A0ABR0V499_REHGL</name>
<dbReference type="PROSITE" id="PS51375">
    <property type="entry name" value="PPR"/>
    <property type="match status" value="3"/>
</dbReference>
<accession>A0ABR0V499</accession>
<keyword evidence="2" id="KW-0677">Repeat</keyword>
<dbReference type="PANTHER" id="PTHR47926:SF436">
    <property type="entry name" value="PENTATRICOPEPTIDE REPEAT-CONTAINING PROTEIN ELI1, CHLOROPLASTIC-LIKE ISOFORM X2"/>
    <property type="match status" value="1"/>
</dbReference>
<dbReference type="InterPro" id="IPR046848">
    <property type="entry name" value="E_motif"/>
</dbReference>
<dbReference type="Pfam" id="PF14432">
    <property type="entry name" value="DYW_deaminase"/>
    <property type="match status" value="1"/>
</dbReference>